<protein>
    <submittedName>
        <fullName evidence="3">Doublecortin domain-containing protein 1</fullName>
    </submittedName>
</protein>
<dbReference type="EMBL" id="HAAD01004411">
    <property type="protein sequence ID" value="CDG70643.1"/>
    <property type="molecule type" value="mRNA"/>
</dbReference>
<sequence length="591" mass="66463">MNTSVGSTLPRRPASSKPYISNFRQAINQDAVIARYLEEFAKKGKSDKKINSDKSVLFMNSPYAAPSHTDNELFKGNKKYAPNPPKKGRPISAPVYKIGTGNWNAFDDSPSSMASSMNSNVSSLLKTPLYKRPRPTLCVQAAVNGSQKFFRVTAPNLSKLFMECTRKLCLPSSARKLFLSDGTLVVHESQLTKDCEVFVSTGEPFKDLYLSLQEREKLRKASFWTVNGIFLPNSSINNKTKHTSLSARMKDIADFQKRRVLVFKNGLSSNGAEIVTNTMDDFLDMCTTRLGLTSGARYLFNWNGELVEDLSQATIKTLHAEESEVSPSAHKFQHISEISSDNRLINGLQCFRIFIYPNGQKCEEKLVVNIRELLKGTKTKAEEMQRFFDFVNSNSNVIKMFEMDIRMVSVKRAFLIGGEEITSLSMLSQDAKIWLTLGEDFIPIQSSAKLASAKSLYRVCHFLTQDSIHLYKSQISLCMDVLGYCCHIWGRSSNNALSFLDKMQKRIVNIIGRALAANLQPLSHHCNVASLSLFYKYYNRHCSKELASLVPSTKIHSCVTHYSIKSHPTVTVPKCYKNSYSSSFFPQTSVL</sequence>
<evidence type="ECO:0000259" key="1">
    <source>
        <dbReference type="Pfam" id="PF24478"/>
    </source>
</evidence>
<organism evidence="3">
    <name type="scientific">Hydra vulgaris</name>
    <name type="common">Hydra</name>
    <name type="synonym">Hydra attenuata</name>
    <dbReference type="NCBI Taxonomy" id="6087"/>
    <lineage>
        <taxon>Eukaryota</taxon>
        <taxon>Metazoa</taxon>
        <taxon>Cnidaria</taxon>
        <taxon>Hydrozoa</taxon>
        <taxon>Hydroidolina</taxon>
        <taxon>Anthoathecata</taxon>
        <taxon>Aplanulata</taxon>
        <taxon>Hydridae</taxon>
        <taxon>Hydra</taxon>
    </lineage>
</organism>
<dbReference type="SUPFAM" id="SSF89837">
    <property type="entry name" value="Doublecortin (DC)"/>
    <property type="match status" value="2"/>
</dbReference>
<feature type="domain" description="Doublecortin" evidence="2">
    <location>
        <begin position="352"/>
        <end position="442"/>
    </location>
</feature>
<evidence type="ECO:0000259" key="2">
    <source>
        <dbReference type="Pfam" id="PF25510"/>
    </source>
</evidence>
<dbReference type="GO" id="GO:0008017">
    <property type="term" value="F:microtubule binding"/>
    <property type="evidence" value="ECO:0007669"/>
    <property type="project" value="InterPro"/>
</dbReference>
<gene>
    <name evidence="3" type="primary">DCDC1</name>
</gene>
<dbReference type="GO" id="GO:1902412">
    <property type="term" value="P:regulation of mitotic cytokinesis"/>
    <property type="evidence" value="ECO:0007669"/>
    <property type="project" value="InterPro"/>
</dbReference>
<dbReference type="GO" id="GO:0035556">
    <property type="term" value="P:intracellular signal transduction"/>
    <property type="evidence" value="ECO:0007669"/>
    <property type="project" value="InterPro"/>
</dbReference>
<dbReference type="Pfam" id="PF24478">
    <property type="entry name" value="DCX2_DCDC1"/>
    <property type="match status" value="1"/>
</dbReference>
<dbReference type="GO" id="GO:0030496">
    <property type="term" value="C:midbody"/>
    <property type="evidence" value="ECO:0007669"/>
    <property type="project" value="TreeGrafter"/>
</dbReference>
<accession>T2MEH7</accession>
<reference evidence="3" key="1">
    <citation type="journal article" date="2013" name="Genome Biol. Evol.">
        <title>Punctuated emergences of genetic and phenotypic innovations in eumetazoan, bilaterian, euteleostome, and hominidae ancestors.</title>
        <authorList>
            <person name="Wenger Y."/>
            <person name="Galliot B."/>
        </authorList>
    </citation>
    <scope>NUCLEOTIDE SEQUENCE</scope>
    <source>
        <tissue evidence="3">Whole animals</tissue>
    </source>
</reference>
<evidence type="ECO:0000313" key="3">
    <source>
        <dbReference type="EMBL" id="CDG70643.1"/>
    </source>
</evidence>
<name>T2MEH7_HYDVU</name>
<dbReference type="Pfam" id="PF25510">
    <property type="entry name" value="Ubiquitin_DCDC1"/>
    <property type="match status" value="1"/>
</dbReference>
<dbReference type="AlphaFoldDB" id="T2MEH7"/>
<dbReference type="InterPro" id="IPR057424">
    <property type="entry name" value="Ubiquitin_DCDC1"/>
</dbReference>
<dbReference type="InterPro" id="IPR036572">
    <property type="entry name" value="Doublecortin_dom_sf"/>
</dbReference>
<proteinExistence type="evidence at transcript level"/>
<dbReference type="OrthoDB" id="9999986at2759"/>
<dbReference type="PANTHER" id="PTHR46302:SF3">
    <property type="entry name" value="DOUBLECORTIN DOMAIN-CONTAINING PROTEIN 1"/>
    <property type="match status" value="1"/>
</dbReference>
<dbReference type="InterPro" id="IPR043188">
    <property type="entry name" value="DCDC1"/>
</dbReference>
<dbReference type="InterPro" id="IPR056415">
    <property type="entry name" value="DCX2_DCDC1"/>
</dbReference>
<dbReference type="PANTHER" id="PTHR46302">
    <property type="entry name" value="DOUBLECORTIN DOMAIN-CONTAINING PROTEIN 1"/>
    <property type="match status" value="1"/>
</dbReference>
<feature type="domain" description="DCDC1 second doublecortin-like" evidence="1">
    <location>
        <begin position="245"/>
        <end position="315"/>
    </location>
</feature>